<keyword evidence="7" id="KW-0315">Glutamine amidotransferase</keyword>
<dbReference type="AlphaFoldDB" id="A0A484HHR8"/>
<dbReference type="PROSITE" id="PS51464">
    <property type="entry name" value="SIS"/>
    <property type="match status" value="1"/>
</dbReference>
<sequence>MGFLSRLGHFLGRVHGRIRKRIFFGGNPDNAPAGAIVLFPRLDHVFFCGLTGIVAIQKASPDDADDIGSLMDEIEAGLGGIENQGFDSFPGNGEGFDDFYLGGADGIEAVADAARRLKNERPFFEIYRTPAILEKISALHGRLSDRVGREEKALSDRMGNLGSEMVRVMSRRIDSAKDIAWSLKSETANNILKAQNLAGKSARSLSMRGLSVFKAVNSVLNGIDRLEVRGRDSAGISVMFTLKASDFEALQARLKEKKRPDHFKSRVNLEVLRDMGVEVRHFRRPGGQKAVSVTFVYKTAAEIGRLGDNVAAIRRRIRDDDFLHALISANWLDKTILAHTRWASVGAITGANCHPVDHRTRVGKNGAPGGDGDAPGPGVIHVCLNGDIDNYEKLKRESEEAGRLIHPDITTDTKIIPLRIRGHLEKGLDIEEAFRMAVNDFTGSHAIAMHTDLAPGRLFLAQRGSGQSIFVGIADEHYMPASEIYGFVEETPVYVKMNDDASPDPEEGGRIFILDQNSKGGLDGIKAMRYDQTPVSLEEKHVKRTHLTSRDIDRQGFDHYFLKEISQSPASVEKTLQNRWKITSGKTRRYALNLDESEFPSKIAQSIQNGVTRRVFFMGQGTAGVAAKACAGILSAYARDPLFHVSALKASELSGFNLDRGEKGPDGMADSLVIAISQSGTTTDTNLTVDMVRERGAGAIAIVNRRDSDLTFKVDGVMHTSSGRDIEMSVASTKAFYSQIVAGALLGLKIAELKGWKDARFISEEIKNLLALPGHMESVFALKDKIESSARENAVKKAFWAVVGSGPNKASADEIRIKLSELCYKTISSDFVEDKKHIDLSAEPLIIVCASGVRENVIGDIVKDTAIFRAHKSAPIVIADEGERRFDAYAHDVFNVPRVSERLAPVTSALAGHIWGYYAALAINDCSRFFHGLRKRIQKALDERLKKGLDIVEIVLENGFKEEMAASYYEFRKKIGKDLLPAIGQSHCVLDLALLLKYLSGRLPVSDFELDFQKKGTASNMIGMLFERLGELVSLTARPIDAIKHQAKTVTVGTSRITEKLDGILFETFEENGFHVSQIINRNVLVLKNIQGIVQSVEGSILYRVDGLNLMGEPTQDTTITVLKKEGSLASLPSRVESDPALKGTKRLIVAEQNVYIGKGRKDDRNIIVAPFISTSGRAPSRIEHLLLLNVVYKERITLSEKIRCLGGKCERIKNIVQENSVAWRDDFLDLIETNELFGVSAEKIADRIVSCEDSN</sequence>
<evidence type="ECO:0000256" key="5">
    <source>
        <dbReference type="ARBA" id="ARBA00022679"/>
    </source>
</evidence>
<keyword evidence="5 10" id="KW-0808">Transferase</keyword>
<dbReference type="InterPro" id="IPR017932">
    <property type="entry name" value="GATase_2_dom"/>
</dbReference>
<dbReference type="EC" id="2.6.1.16" evidence="2"/>
<dbReference type="Gene3D" id="3.40.50.10490">
    <property type="entry name" value="Glucose-6-phosphate isomerase like protein, domain 1"/>
    <property type="match status" value="2"/>
</dbReference>
<dbReference type="InterPro" id="IPR046348">
    <property type="entry name" value="SIS_dom_sf"/>
</dbReference>
<dbReference type="SUPFAM" id="SSF56235">
    <property type="entry name" value="N-terminal nucleophile aminohydrolases (Ntn hydrolases)"/>
    <property type="match status" value="1"/>
</dbReference>
<dbReference type="PANTHER" id="PTHR10937">
    <property type="entry name" value="GLUCOSAMINE--FRUCTOSE-6-PHOSPHATE AMINOTRANSFERASE, ISOMERIZING"/>
    <property type="match status" value="1"/>
</dbReference>
<protein>
    <recommendedName>
        <fullName evidence="3">Glutamine--fructose-6-phosphate aminotransferase [isomerizing]</fullName>
        <ecNumber evidence="2">2.6.1.16</ecNumber>
    </recommendedName>
</protein>
<dbReference type="SUPFAM" id="SSF53697">
    <property type="entry name" value="SIS domain"/>
    <property type="match status" value="1"/>
</dbReference>
<dbReference type="GO" id="GO:0006487">
    <property type="term" value="P:protein N-linked glycosylation"/>
    <property type="evidence" value="ECO:0007669"/>
    <property type="project" value="TreeGrafter"/>
</dbReference>
<evidence type="ECO:0000256" key="2">
    <source>
        <dbReference type="ARBA" id="ARBA00012916"/>
    </source>
</evidence>
<feature type="domain" description="Glutamine amidotransferase type-2" evidence="8">
    <location>
        <begin position="48"/>
        <end position="517"/>
    </location>
</feature>
<dbReference type="GO" id="GO:0006047">
    <property type="term" value="P:UDP-N-acetylglucosamine metabolic process"/>
    <property type="evidence" value="ECO:0007669"/>
    <property type="project" value="TreeGrafter"/>
</dbReference>
<dbReference type="PROSITE" id="PS51278">
    <property type="entry name" value="GATASE_TYPE_2"/>
    <property type="match status" value="1"/>
</dbReference>
<dbReference type="CDD" id="cd05008">
    <property type="entry name" value="SIS_GlmS_GlmD_1"/>
    <property type="match status" value="1"/>
</dbReference>
<evidence type="ECO:0000256" key="6">
    <source>
        <dbReference type="ARBA" id="ARBA00022737"/>
    </source>
</evidence>
<keyword evidence="4 10" id="KW-0032">Aminotransferase</keyword>
<feature type="domain" description="SIS" evidence="9">
    <location>
        <begin position="603"/>
        <end position="756"/>
    </location>
</feature>
<dbReference type="EMBL" id="CAACVI010000023">
    <property type="protein sequence ID" value="VEN74277.1"/>
    <property type="molecule type" value="Genomic_DNA"/>
</dbReference>
<evidence type="ECO:0000313" key="10">
    <source>
        <dbReference type="EMBL" id="VEN74277.1"/>
    </source>
</evidence>
<keyword evidence="6" id="KW-0677">Repeat</keyword>
<organism evidence="10">
    <name type="scientific">uncultured Desulfobacteraceae bacterium</name>
    <dbReference type="NCBI Taxonomy" id="218296"/>
    <lineage>
        <taxon>Bacteria</taxon>
        <taxon>Pseudomonadati</taxon>
        <taxon>Thermodesulfobacteriota</taxon>
        <taxon>Desulfobacteria</taxon>
        <taxon>Desulfobacterales</taxon>
        <taxon>Desulfobacteraceae</taxon>
        <taxon>environmental samples</taxon>
    </lineage>
</organism>
<dbReference type="GO" id="GO:0006002">
    <property type="term" value="P:fructose 6-phosphate metabolic process"/>
    <property type="evidence" value="ECO:0007669"/>
    <property type="project" value="TreeGrafter"/>
</dbReference>
<comment type="catalytic activity">
    <reaction evidence="1">
        <text>D-fructose 6-phosphate + L-glutamine = D-glucosamine 6-phosphate + L-glutamate</text>
        <dbReference type="Rhea" id="RHEA:13237"/>
        <dbReference type="ChEBI" id="CHEBI:29985"/>
        <dbReference type="ChEBI" id="CHEBI:58359"/>
        <dbReference type="ChEBI" id="CHEBI:58725"/>
        <dbReference type="ChEBI" id="CHEBI:61527"/>
        <dbReference type="EC" id="2.6.1.16"/>
    </reaction>
</comment>
<evidence type="ECO:0000256" key="1">
    <source>
        <dbReference type="ARBA" id="ARBA00001031"/>
    </source>
</evidence>
<reference evidence="10" key="1">
    <citation type="submission" date="2019-01" db="EMBL/GenBank/DDBJ databases">
        <authorList>
            <consortium name="Genoscope - CEA"/>
            <person name="William W."/>
        </authorList>
    </citation>
    <scope>NUCLEOTIDE SEQUENCE</scope>
    <source>
        <strain evidence="10">CR-1</strain>
    </source>
</reference>
<dbReference type="Gene3D" id="3.60.20.10">
    <property type="entry name" value="Glutamine Phosphoribosylpyrophosphate, subunit 1, domain 1"/>
    <property type="match status" value="1"/>
</dbReference>
<accession>A0A484HHR8</accession>
<dbReference type="PANTHER" id="PTHR10937:SF0">
    <property type="entry name" value="GLUTAMINE--FRUCTOSE-6-PHOSPHATE TRANSAMINASE (ISOMERIZING)"/>
    <property type="match status" value="1"/>
</dbReference>
<dbReference type="GO" id="GO:0097367">
    <property type="term" value="F:carbohydrate derivative binding"/>
    <property type="evidence" value="ECO:0007669"/>
    <property type="project" value="InterPro"/>
</dbReference>
<name>A0A484HHR8_9BACT</name>
<gene>
    <name evidence="10" type="ORF">EPICR_30212</name>
</gene>
<dbReference type="InterPro" id="IPR029055">
    <property type="entry name" value="Ntn_hydrolases_N"/>
</dbReference>
<dbReference type="InterPro" id="IPR001347">
    <property type="entry name" value="SIS_dom"/>
</dbReference>
<dbReference type="GO" id="GO:0004360">
    <property type="term" value="F:glutamine-fructose-6-phosphate transaminase (isomerizing) activity"/>
    <property type="evidence" value="ECO:0007669"/>
    <property type="project" value="UniProtKB-EC"/>
</dbReference>
<dbReference type="Pfam" id="PF13522">
    <property type="entry name" value="GATase_6"/>
    <property type="match status" value="1"/>
</dbReference>
<evidence type="ECO:0000256" key="4">
    <source>
        <dbReference type="ARBA" id="ARBA00022576"/>
    </source>
</evidence>
<evidence type="ECO:0000259" key="9">
    <source>
        <dbReference type="PROSITE" id="PS51464"/>
    </source>
</evidence>
<evidence type="ECO:0000256" key="7">
    <source>
        <dbReference type="ARBA" id="ARBA00022962"/>
    </source>
</evidence>
<proteinExistence type="predicted"/>
<evidence type="ECO:0000259" key="8">
    <source>
        <dbReference type="PROSITE" id="PS51278"/>
    </source>
</evidence>
<evidence type="ECO:0000256" key="3">
    <source>
        <dbReference type="ARBA" id="ARBA00016090"/>
    </source>
</evidence>
<dbReference type="Pfam" id="PF01380">
    <property type="entry name" value="SIS"/>
    <property type="match status" value="1"/>
</dbReference>
<dbReference type="InterPro" id="IPR035466">
    <property type="entry name" value="GlmS/AgaS_SIS"/>
</dbReference>